<keyword evidence="1" id="KW-0812">Transmembrane</keyword>
<reference evidence="2" key="1">
    <citation type="submission" date="2007-07" db="EMBL/GenBank/DDBJ databases">
        <title>PCAP assembly of the Caenorhabditis remanei genome.</title>
        <authorList>
            <consortium name="The Caenorhabditis remanei Sequencing Consortium"/>
            <person name="Wilson R.K."/>
        </authorList>
    </citation>
    <scope>NUCLEOTIDE SEQUENCE [LARGE SCALE GENOMIC DNA]</scope>
    <source>
        <strain evidence="2">PB4641</strain>
    </source>
</reference>
<feature type="transmembrane region" description="Helical" evidence="1">
    <location>
        <begin position="99"/>
        <end position="121"/>
    </location>
</feature>
<sequence>MVFEDIQQKNPGLALTLLGVFIGATATLNITGVFTSCWISDGQNCTGIVPFDSSEPAWLAASWLLLILVADMVIMIALYIVIVMKVLKRGHHITLRKWLNLLDISVLLNVVLIGASIAVFQSSIDSTQYVLGWSSWLTLTALAATSFIVLFRIGVQRECTVN</sequence>
<feature type="transmembrane region" description="Helical" evidence="1">
    <location>
        <begin position="12"/>
        <end position="34"/>
    </location>
</feature>
<gene>
    <name evidence="2" type="ORF">CRE_30479</name>
</gene>
<dbReference type="HOGENOM" id="CLU_119689_0_0_1"/>
<keyword evidence="1" id="KW-1133">Transmembrane helix</keyword>
<keyword evidence="1" id="KW-0472">Membrane</keyword>
<protein>
    <recommendedName>
        <fullName evidence="4">G-protein coupled receptors family 1 profile domain-containing protein</fullName>
    </recommendedName>
</protein>
<dbReference type="InterPro" id="IPR009545">
    <property type="entry name" value="Claudin-like"/>
</dbReference>
<keyword evidence="3" id="KW-1185">Reference proteome</keyword>
<accession>E3NGJ7</accession>
<dbReference type="PANTHER" id="PTHR34151:SF1">
    <property type="entry name" value="CASP-LIKE PROTEIN-RELATED"/>
    <property type="match status" value="1"/>
</dbReference>
<evidence type="ECO:0008006" key="4">
    <source>
        <dbReference type="Google" id="ProtNLM"/>
    </source>
</evidence>
<evidence type="ECO:0000313" key="2">
    <source>
        <dbReference type="EMBL" id="EFO97111.1"/>
    </source>
</evidence>
<feature type="transmembrane region" description="Helical" evidence="1">
    <location>
        <begin position="133"/>
        <end position="155"/>
    </location>
</feature>
<organism evidence="3">
    <name type="scientific">Caenorhabditis remanei</name>
    <name type="common">Caenorhabditis vulgaris</name>
    <dbReference type="NCBI Taxonomy" id="31234"/>
    <lineage>
        <taxon>Eukaryota</taxon>
        <taxon>Metazoa</taxon>
        <taxon>Ecdysozoa</taxon>
        <taxon>Nematoda</taxon>
        <taxon>Chromadorea</taxon>
        <taxon>Rhabditida</taxon>
        <taxon>Rhabditina</taxon>
        <taxon>Rhabditomorpha</taxon>
        <taxon>Rhabditoidea</taxon>
        <taxon>Rhabditidae</taxon>
        <taxon>Peloderinae</taxon>
        <taxon>Caenorhabditis</taxon>
    </lineage>
</organism>
<dbReference type="InParanoid" id="E3NGJ7"/>
<evidence type="ECO:0000256" key="1">
    <source>
        <dbReference type="SAM" id="Phobius"/>
    </source>
</evidence>
<dbReference type="Proteomes" id="UP000008281">
    <property type="component" value="Unassembled WGS sequence"/>
</dbReference>
<dbReference type="EMBL" id="DS268655">
    <property type="protein sequence ID" value="EFO97111.1"/>
    <property type="molecule type" value="Genomic_DNA"/>
</dbReference>
<dbReference type="AlphaFoldDB" id="E3NGJ7"/>
<dbReference type="Pfam" id="PF06653">
    <property type="entry name" value="Claudin_3"/>
    <property type="match status" value="1"/>
</dbReference>
<evidence type="ECO:0000313" key="3">
    <source>
        <dbReference type="Proteomes" id="UP000008281"/>
    </source>
</evidence>
<feature type="transmembrane region" description="Helical" evidence="1">
    <location>
        <begin position="60"/>
        <end position="87"/>
    </location>
</feature>
<proteinExistence type="predicted"/>
<name>E3NGJ7_CAERE</name>
<dbReference type="PANTHER" id="PTHR34151">
    <property type="entry name" value="PROTEIN CBG24195"/>
    <property type="match status" value="1"/>
</dbReference>